<comment type="subcellular location">
    <subcellularLocation>
        <location evidence="2">Cytoplasm</location>
        <location evidence="2">Nucleoid</location>
    </subcellularLocation>
</comment>
<evidence type="ECO:0000256" key="3">
    <source>
        <dbReference type="SAM" id="Coils"/>
    </source>
</evidence>
<dbReference type="SUPFAM" id="SSF82607">
    <property type="entry name" value="YbaB-like"/>
    <property type="match status" value="1"/>
</dbReference>
<evidence type="ECO:0000256" key="1">
    <source>
        <dbReference type="ARBA" id="ARBA00023125"/>
    </source>
</evidence>
<comment type="subunit">
    <text evidence="2">Homodimer.</text>
</comment>
<dbReference type="InterPro" id="IPR036894">
    <property type="entry name" value="YbaB-like_sf"/>
</dbReference>
<keyword evidence="1 2" id="KW-0238">DNA-binding</keyword>
<dbReference type="Pfam" id="PF02575">
    <property type="entry name" value="YbaB_DNA_bd"/>
    <property type="match status" value="1"/>
</dbReference>
<protein>
    <recommendedName>
        <fullName evidence="2">Nucleoid-associated protein N6H18_15480</fullName>
    </recommendedName>
</protein>
<dbReference type="Proteomes" id="UP001065174">
    <property type="component" value="Chromosome"/>
</dbReference>
<dbReference type="NCBIfam" id="TIGR00103">
    <property type="entry name" value="DNA_YbaB_EbfC"/>
    <property type="match status" value="1"/>
</dbReference>
<keyword evidence="5" id="KW-1185">Reference proteome</keyword>
<evidence type="ECO:0000313" key="4">
    <source>
        <dbReference type="EMBL" id="UXP31749.1"/>
    </source>
</evidence>
<gene>
    <name evidence="4" type="ORF">N6H18_15480</name>
</gene>
<proteinExistence type="inferred from homology"/>
<evidence type="ECO:0000313" key="5">
    <source>
        <dbReference type="Proteomes" id="UP001065174"/>
    </source>
</evidence>
<feature type="coiled-coil region" evidence="3">
    <location>
        <begin position="4"/>
        <end position="31"/>
    </location>
</feature>
<dbReference type="PANTHER" id="PTHR33449">
    <property type="entry name" value="NUCLEOID-ASSOCIATED PROTEIN YBAB"/>
    <property type="match status" value="1"/>
</dbReference>
<reference evidence="4" key="1">
    <citation type="submission" date="2022-09" db="EMBL/GenBank/DDBJ databases">
        <title>Comparative genomics and taxonomic characterization of three novel marine species of genus Reichenbachiella exhibiting antioxidant and polysaccharide degradation activities.</title>
        <authorList>
            <person name="Muhammad N."/>
            <person name="Lee Y.-J."/>
            <person name="Ko J."/>
            <person name="Kim S.-G."/>
        </authorList>
    </citation>
    <scope>NUCLEOTIDE SEQUENCE</scope>
    <source>
        <strain evidence="4">BKB1-1</strain>
    </source>
</reference>
<organism evidence="4 5">
    <name type="scientific">Reichenbachiella agarivorans</name>
    <dbReference type="NCBI Taxonomy" id="2979464"/>
    <lineage>
        <taxon>Bacteria</taxon>
        <taxon>Pseudomonadati</taxon>
        <taxon>Bacteroidota</taxon>
        <taxon>Cytophagia</taxon>
        <taxon>Cytophagales</taxon>
        <taxon>Reichenbachiellaceae</taxon>
        <taxon>Reichenbachiella</taxon>
    </lineage>
</organism>
<evidence type="ECO:0000256" key="2">
    <source>
        <dbReference type="HAMAP-Rule" id="MF_00274"/>
    </source>
</evidence>
<sequence length="112" mass="12231">MFDMMKMMGKIKEVQSKMKEAQEELAQIEVEGESGAGLVKALVNGQKKLLKVEVDESLVNTADKDVLQDLIVAAVNKASAEADTLAKEYMKKHTDGLMPNIPGFDLGNMFNG</sequence>
<keyword evidence="3" id="KW-0175">Coiled coil</keyword>
<name>A0ABY6CMK6_9BACT</name>
<accession>A0ABY6CMK6</accession>
<dbReference type="Gene3D" id="3.30.1310.10">
    <property type="entry name" value="Nucleoid-associated protein YbaB-like domain"/>
    <property type="match status" value="1"/>
</dbReference>
<dbReference type="HAMAP" id="MF_00274">
    <property type="entry name" value="DNA_YbaB_EbfC"/>
    <property type="match status" value="1"/>
</dbReference>
<dbReference type="EMBL" id="CP106679">
    <property type="protein sequence ID" value="UXP31749.1"/>
    <property type="molecule type" value="Genomic_DNA"/>
</dbReference>
<dbReference type="PIRSF" id="PIRSF004555">
    <property type="entry name" value="UCP004555"/>
    <property type="match status" value="1"/>
</dbReference>
<dbReference type="InterPro" id="IPR004401">
    <property type="entry name" value="YbaB/EbfC"/>
</dbReference>
<dbReference type="RefSeq" id="WP_262309188.1">
    <property type="nucleotide sequence ID" value="NZ_CP106679.1"/>
</dbReference>
<comment type="similarity">
    <text evidence="2">Belongs to the YbaB/EbfC family.</text>
</comment>
<keyword evidence="2" id="KW-0963">Cytoplasm</keyword>
<comment type="function">
    <text evidence="2">Binds to DNA and alters its conformation. May be involved in regulation of gene expression, nucleoid organization and DNA protection.</text>
</comment>
<dbReference type="PANTHER" id="PTHR33449:SF1">
    <property type="entry name" value="NUCLEOID-ASSOCIATED PROTEIN YBAB"/>
    <property type="match status" value="1"/>
</dbReference>